<gene>
    <name evidence="1" type="ORF">QG37_00353</name>
</gene>
<protein>
    <submittedName>
        <fullName evidence="1">Uncharacterized protein</fullName>
    </submittedName>
</protein>
<evidence type="ECO:0000313" key="1">
    <source>
        <dbReference type="EMBL" id="KNE02543.1"/>
    </source>
</evidence>
<dbReference type="VEuPathDB" id="FungiDB:QG37_00353"/>
<comment type="caution">
    <text evidence="1">The sequence shown here is derived from an EMBL/GenBank/DDBJ whole genome shotgun (WGS) entry which is preliminary data.</text>
</comment>
<reference evidence="2" key="1">
    <citation type="journal article" date="2015" name="BMC Genomics">
        <title>Draft genome of a commonly misdiagnosed multidrug resistant pathogen Candida auris.</title>
        <authorList>
            <person name="Chatterjee S."/>
            <person name="Alampalli S.V."/>
            <person name="Nageshan R.K."/>
            <person name="Chettiar S.T."/>
            <person name="Joshi S."/>
            <person name="Tatu U.S."/>
        </authorList>
    </citation>
    <scope>NUCLEOTIDE SEQUENCE [LARGE SCALE GENOMIC DNA]</scope>
    <source>
        <strain evidence="2">6684</strain>
    </source>
</reference>
<dbReference type="EMBL" id="LGST01000003">
    <property type="protein sequence ID" value="KNE02543.1"/>
    <property type="molecule type" value="Genomic_DNA"/>
</dbReference>
<dbReference type="AlphaFoldDB" id="A0A0L0P862"/>
<dbReference type="Proteomes" id="UP000037122">
    <property type="component" value="Unassembled WGS sequence"/>
</dbReference>
<accession>A0A0L0P862</accession>
<evidence type="ECO:0000313" key="2">
    <source>
        <dbReference type="Proteomes" id="UP000037122"/>
    </source>
</evidence>
<name>A0A0L0P862_CANAR</name>
<organism evidence="1 2">
    <name type="scientific">Candidozyma auris</name>
    <name type="common">Yeast</name>
    <name type="synonym">Candida auris</name>
    <dbReference type="NCBI Taxonomy" id="498019"/>
    <lineage>
        <taxon>Eukaryota</taxon>
        <taxon>Fungi</taxon>
        <taxon>Dikarya</taxon>
        <taxon>Ascomycota</taxon>
        <taxon>Saccharomycotina</taxon>
        <taxon>Pichiomycetes</taxon>
        <taxon>Metschnikowiaceae</taxon>
        <taxon>Candidozyma</taxon>
    </lineage>
</organism>
<proteinExistence type="predicted"/>
<sequence length="69" mass="8076">MGVKKKKRERKKEEGTKTRIYRLKYLGKTLIGSRSGQKWVCIAEGKLLQKPLLPWAFFPAPNLMQRICQ</sequence>